<keyword evidence="2" id="KW-1185">Reference proteome</keyword>
<protein>
    <submittedName>
        <fullName evidence="1">Uncharacterized protein</fullName>
    </submittedName>
</protein>
<sequence length="183" mass="19945">MTNPKNNIKFELHKDGTQSFILTGSHHSYTPRAKPTGFTSKIVDSSFDIKDSTVGNMVIGNTGPSKMKANIETFEKGSMNENINISGGKFNQSVIGGNAQYSNKNSNVTAGDGAPALEDLWDYDVEDALLSLLKQGITTNDLLMVFQKGQKLKTLKELFKGKDADQIKILCDSILLHSENDAS</sequence>
<comment type="caution">
    <text evidence="1">The sequence shown here is derived from an EMBL/GenBank/DDBJ whole genome shotgun (WGS) entry which is preliminary data.</text>
</comment>
<dbReference type="EMBL" id="CAWYQH010000068">
    <property type="protein sequence ID" value="CAK8680283.1"/>
    <property type="molecule type" value="Genomic_DNA"/>
</dbReference>
<reference evidence="1 2" key="1">
    <citation type="submission" date="2024-02" db="EMBL/GenBank/DDBJ databases">
        <authorList>
            <person name="Daric V."/>
            <person name="Darras S."/>
        </authorList>
    </citation>
    <scope>NUCLEOTIDE SEQUENCE [LARGE SCALE GENOMIC DNA]</scope>
</reference>
<name>A0ABP0FQM7_CLALP</name>
<dbReference type="Proteomes" id="UP001642483">
    <property type="component" value="Unassembled WGS sequence"/>
</dbReference>
<evidence type="ECO:0000313" key="1">
    <source>
        <dbReference type="EMBL" id="CAK8680283.1"/>
    </source>
</evidence>
<gene>
    <name evidence="1" type="ORF">CVLEPA_LOCUS10553</name>
</gene>
<evidence type="ECO:0000313" key="2">
    <source>
        <dbReference type="Proteomes" id="UP001642483"/>
    </source>
</evidence>
<accession>A0ABP0FQM7</accession>
<organism evidence="1 2">
    <name type="scientific">Clavelina lepadiformis</name>
    <name type="common">Light-bulb sea squirt</name>
    <name type="synonym">Ascidia lepadiformis</name>
    <dbReference type="NCBI Taxonomy" id="159417"/>
    <lineage>
        <taxon>Eukaryota</taxon>
        <taxon>Metazoa</taxon>
        <taxon>Chordata</taxon>
        <taxon>Tunicata</taxon>
        <taxon>Ascidiacea</taxon>
        <taxon>Aplousobranchia</taxon>
        <taxon>Clavelinidae</taxon>
        <taxon>Clavelina</taxon>
    </lineage>
</organism>
<proteinExistence type="predicted"/>